<reference evidence="1" key="2">
    <citation type="submission" date="2024-06" db="EMBL/GenBank/DDBJ databases">
        <authorList>
            <person name="Petrova K.O."/>
            <person name="Toshchakov S.V."/>
            <person name="Boltjanskaja Y.V."/>
            <person name="Kevbrin V."/>
        </authorList>
    </citation>
    <scope>NUCLEOTIDE SEQUENCE</scope>
    <source>
        <strain evidence="1">Z-910T</strain>
    </source>
</reference>
<name>A0AAU7VQC1_9FIRM</name>
<gene>
    <name evidence="1" type="ORF">PRVXT_001075</name>
</gene>
<evidence type="ECO:0000313" key="1">
    <source>
        <dbReference type="EMBL" id="XBX75914.1"/>
    </source>
</evidence>
<protein>
    <submittedName>
        <fullName evidence="1">Uncharacterized protein</fullName>
    </submittedName>
</protein>
<reference evidence="1" key="1">
    <citation type="journal article" date="2013" name="Extremophiles">
        <title>Proteinivorax tanatarense gen. nov., sp. nov., an anaerobic, haloalkaliphilic, proteolytic bacterium isolated from a decaying algal bloom, and proposal of Proteinivoraceae fam. nov.</title>
        <authorList>
            <person name="Kevbrin V."/>
            <person name="Boltyanskaya Y."/>
            <person name="Zhilina T."/>
            <person name="Kolganova T."/>
            <person name="Lavrentjeva E."/>
            <person name="Kuznetsov B."/>
        </authorList>
    </citation>
    <scope>NUCLEOTIDE SEQUENCE</scope>
    <source>
        <strain evidence="1">Z-910T</strain>
    </source>
</reference>
<accession>A0AAU7VQC1</accession>
<dbReference type="RefSeq" id="WP_350344649.1">
    <property type="nucleotide sequence ID" value="NZ_CP158367.1"/>
</dbReference>
<dbReference type="EMBL" id="CP158367">
    <property type="protein sequence ID" value="XBX75914.1"/>
    <property type="molecule type" value="Genomic_DNA"/>
</dbReference>
<organism evidence="1">
    <name type="scientific">Proteinivorax tanatarense</name>
    <dbReference type="NCBI Taxonomy" id="1260629"/>
    <lineage>
        <taxon>Bacteria</taxon>
        <taxon>Bacillati</taxon>
        <taxon>Bacillota</taxon>
        <taxon>Clostridia</taxon>
        <taxon>Eubacteriales</taxon>
        <taxon>Proteinivoracaceae</taxon>
        <taxon>Proteinivorax</taxon>
    </lineage>
</organism>
<sequence length="46" mass="5478">MEMLKYQPKFKRAGVLLFLDFSRGFCPKLIEIVIIRRNFICVKEGE</sequence>
<dbReference type="AlphaFoldDB" id="A0AAU7VQC1"/>
<proteinExistence type="predicted"/>